<dbReference type="InterPro" id="IPR002350">
    <property type="entry name" value="Kazal_dom"/>
</dbReference>
<dbReference type="Proteomes" id="UP000002640">
    <property type="component" value="Unassembled WGS sequence"/>
</dbReference>
<gene>
    <name evidence="2" type="ORF">PHYSODRAFT_306320</name>
</gene>
<dbReference type="SUPFAM" id="SSF100895">
    <property type="entry name" value="Kazal-type serine protease inhibitors"/>
    <property type="match status" value="1"/>
</dbReference>
<dbReference type="EMBL" id="JH159161">
    <property type="protein sequence ID" value="EGZ08402.1"/>
    <property type="molecule type" value="Genomic_DNA"/>
</dbReference>
<dbReference type="SMR" id="G5A926"/>
<evidence type="ECO:0000259" key="1">
    <source>
        <dbReference type="PROSITE" id="PS51465"/>
    </source>
</evidence>
<dbReference type="SMART" id="SM00280">
    <property type="entry name" value="KAZAL"/>
    <property type="match status" value="1"/>
</dbReference>
<dbReference type="Gene3D" id="3.30.60.30">
    <property type="match status" value="1"/>
</dbReference>
<reference evidence="2 3" key="1">
    <citation type="journal article" date="2006" name="Science">
        <title>Phytophthora genome sequences uncover evolutionary origins and mechanisms of pathogenesis.</title>
        <authorList>
            <person name="Tyler B.M."/>
            <person name="Tripathy S."/>
            <person name="Zhang X."/>
            <person name="Dehal P."/>
            <person name="Jiang R.H."/>
            <person name="Aerts A."/>
            <person name="Arredondo F.D."/>
            <person name="Baxter L."/>
            <person name="Bensasson D."/>
            <person name="Beynon J.L."/>
            <person name="Chapman J."/>
            <person name="Damasceno C.M."/>
            <person name="Dorrance A.E."/>
            <person name="Dou D."/>
            <person name="Dickerman A.W."/>
            <person name="Dubchak I.L."/>
            <person name="Garbelotto M."/>
            <person name="Gijzen M."/>
            <person name="Gordon S.G."/>
            <person name="Govers F."/>
            <person name="Grunwald N.J."/>
            <person name="Huang W."/>
            <person name="Ivors K.L."/>
            <person name="Jones R.W."/>
            <person name="Kamoun S."/>
            <person name="Krampis K."/>
            <person name="Lamour K.H."/>
            <person name="Lee M.K."/>
            <person name="McDonald W.H."/>
            <person name="Medina M."/>
            <person name="Meijer H.J."/>
            <person name="Nordberg E.K."/>
            <person name="Maclean D.J."/>
            <person name="Ospina-Giraldo M.D."/>
            <person name="Morris P.F."/>
            <person name="Phuntumart V."/>
            <person name="Putnam N.H."/>
            <person name="Rash S."/>
            <person name="Rose J.K."/>
            <person name="Sakihama Y."/>
            <person name="Salamov A.A."/>
            <person name="Savidor A."/>
            <person name="Scheuring C.F."/>
            <person name="Smith B.M."/>
            <person name="Sobral B.W."/>
            <person name="Terry A."/>
            <person name="Torto-Alalibo T.A."/>
            <person name="Win J."/>
            <person name="Xu Z."/>
            <person name="Zhang H."/>
            <person name="Grigoriev I.V."/>
            <person name="Rokhsar D.S."/>
            <person name="Boore J.L."/>
        </authorList>
    </citation>
    <scope>NUCLEOTIDE SEQUENCE [LARGE SCALE GENOMIC DNA]</scope>
    <source>
        <strain evidence="2 3">P6497</strain>
    </source>
</reference>
<evidence type="ECO:0000313" key="3">
    <source>
        <dbReference type="Proteomes" id="UP000002640"/>
    </source>
</evidence>
<dbReference type="PROSITE" id="PS51465">
    <property type="entry name" value="KAZAL_2"/>
    <property type="match status" value="1"/>
</dbReference>
<keyword evidence="3" id="KW-1185">Reference proteome</keyword>
<dbReference type="KEGG" id="psoj:PHYSODRAFT_306320"/>
<organism evidence="2 3">
    <name type="scientific">Phytophthora sojae (strain P6497)</name>
    <name type="common">Soybean stem and root rot agent</name>
    <name type="synonym">Phytophthora megasperma f. sp. glycines</name>
    <dbReference type="NCBI Taxonomy" id="1094619"/>
    <lineage>
        <taxon>Eukaryota</taxon>
        <taxon>Sar</taxon>
        <taxon>Stramenopiles</taxon>
        <taxon>Oomycota</taxon>
        <taxon>Peronosporomycetes</taxon>
        <taxon>Peronosporales</taxon>
        <taxon>Peronosporaceae</taxon>
        <taxon>Phytophthora</taxon>
    </lineage>
</organism>
<dbReference type="Pfam" id="PF07648">
    <property type="entry name" value="Kazal_2"/>
    <property type="match status" value="1"/>
</dbReference>
<proteinExistence type="predicted"/>
<dbReference type="RefSeq" id="XP_009536574.1">
    <property type="nucleotide sequence ID" value="XM_009538279.1"/>
</dbReference>
<dbReference type="InParanoid" id="G5A926"/>
<protein>
    <recommendedName>
        <fullName evidence="1">Kazal-like domain-containing protein</fullName>
    </recommendedName>
</protein>
<evidence type="ECO:0000313" key="2">
    <source>
        <dbReference type="EMBL" id="EGZ08402.1"/>
    </source>
</evidence>
<accession>G5A926</accession>
<sequence length="127" mass="13586">MDAYNSLAYLGTRIACTKTKSLSNPAVEHTMPRKTVRLYFARNSAPHRVPKRSTMKFAAALIAAAMIVSFSAQSSGSTCILDCPSTYGPVCGDNGVTYPNECALDNGNCLLTNGDYIFTKSQGSCSK</sequence>
<dbReference type="GeneID" id="20642703"/>
<feature type="domain" description="Kazal-like" evidence="1">
    <location>
        <begin position="73"/>
        <end position="127"/>
    </location>
</feature>
<dbReference type="CDD" id="cd00104">
    <property type="entry name" value="KAZAL_FS"/>
    <property type="match status" value="1"/>
</dbReference>
<dbReference type="AlphaFoldDB" id="G5A926"/>
<dbReference type="InterPro" id="IPR036058">
    <property type="entry name" value="Kazal_dom_sf"/>
</dbReference>
<name>G5A926_PHYSP</name>